<dbReference type="Gene3D" id="1.20.1250.20">
    <property type="entry name" value="MFS general substrate transporter like domains"/>
    <property type="match status" value="1"/>
</dbReference>
<evidence type="ECO:0000256" key="7">
    <source>
        <dbReference type="ARBA" id="ARBA00023157"/>
    </source>
</evidence>
<evidence type="ECO:0000259" key="11">
    <source>
        <dbReference type="PROSITE" id="PS51465"/>
    </source>
</evidence>
<comment type="subcellular location">
    <subcellularLocation>
        <location evidence="1 8">Cell membrane</location>
        <topology evidence="1 8">Multi-pass membrane protein</topology>
    </subcellularLocation>
</comment>
<feature type="transmembrane region" description="Helical" evidence="8">
    <location>
        <begin position="228"/>
        <end position="254"/>
    </location>
</feature>
<evidence type="ECO:0000259" key="10">
    <source>
        <dbReference type="PROSITE" id="PS50850"/>
    </source>
</evidence>
<keyword evidence="5 8" id="KW-1133">Transmembrane helix</keyword>
<feature type="region of interest" description="Disordered" evidence="9">
    <location>
        <begin position="740"/>
        <end position="783"/>
    </location>
</feature>
<dbReference type="InterPro" id="IPR002350">
    <property type="entry name" value="Kazal_dom"/>
</dbReference>
<dbReference type="PROSITE" id="PS51465">
    <property type="entry name" value="KAZAL_2"/>
    <property type="match status" value="1"/>
</dbReference>
<dbReference type="Pfam" id="PF07648">
    <property type="entry name" value="Kazal_2"/>
    <property type="match status" value="1"/>
</dbReference>
<dbReference type="EMBL" id="JBAMIC010000022">
    <property type="protein sequence ID" value="KAK7091377.1"/>
    <property type="molecule type" value="Genomic_DNA"/>
</dbReference>
<gene>
    <name evidence="12" type="ORF">V1264_009063</name>
</gene>
<evidence type="ECO:0000313" key="13">
    <source>
        <dbReference type="Proteomes" id="UP001374579"/>
    </source>
</evidence>
<keyword evidence="3" id="KW-1003">Cell membrane</keyword>
<dbReference type="Pfam" id="PF03137">
    <property type="entry name" value="OATP"/>
    <property type="match status" value="1"/>
</dbReference>
<dbReference type="InterPro" id="IPR036058">
    <property type="entry name" value="Kazal_dom_sf"/>
</dbReference>
<evidence type="ECO:0000256" key="4">
    <source>
        <dbReference type="ARBA" id="ARBA00022692"/>
    </source>
</evidence>
<name>A0AAN9AQX1_9CAEN</name>
<feature type="transmembrane region" description="Helical" evidence="8">
    <location>
        <begin position="625"/>
        <end position="647"/>
    </location>
</feature>
<feature type="transmembrane region" description="Helical" evidence="8">
    <location>
        <begin position="312"/>
        <end position="334"/>
    </location>
</feature>
<dbReference type="PANTHER" id="PTHR11388">
    <property type="entry name" value="ORGANIC ANION TRANSPORTER"/>
    <property type="match status" value="1"/>
</dbReference>
<evidence type="ECO:0000313" key="12">
    <source>
        <dbReference type="EMBL" id="KAK7091377.1"/>
    </source>
</evidence>
<feature type="transmembrane region" description="Helical" evidence="8">
    <location>
        <begin position="680"/>
        <end position="702"/>
    </location>
</feature>
<dbReference type="Proteomes" id="UP001374579">
    <property type="component" value="Unassembled WGS sequence"/>
</dbReference>
<dbReference type="InterPro" id="IPR004156">
    <property type="entry name" value="OATP"/>
</dbReference>
<feature type="compositionally biased region" description="Polar residues" evidence="9">
    <location>
        <begin position="37"/>
        <end position="49"/>
    </location>
</feature>
<feature type="domain" description="Kazal-like" evidence="11">
    <location>
        <begin position="501"/>
        <end position="558"/>
    </location>
</feature>
<organism evidence="12 13">
    <name type="scientific">Littorina saxatilis</name>
    <dbReference type="NCBI Taxonomy" id="31220"/>
    <lineage>
        <taxon>Eukaryota</taxon>
        <taxon>Metazoa</taxon>
        <taxon>Spiralia</taxon>
        <taxon>Lophotrochozoa</taxon>
        <taxon>Mollusca</taxon>
        <taxon>Gastropoda</taxon>
        <taxon>Caenogastropoda</taxon>
        <taxon>Littorinimorpha</taxon>
        <taxon>Littorinoidea</taxon>
        <taxon>Littorinidae</taxon>
        <taxon>Littorina</taxon>
    </lineage>
</organism>
<feature type="transmembrane region" description="Helical" evidence="8">
    <location>
        <begin position="266"/>
        <end position="292"/>
    </location>
</feature>
<evidence type="ECO:0000256" key="1">
    <source>
        <dbReference type="ARBA" id="ARBA00004651"/>
    </source>
</evidence>
<feature type="transmembrane region" description="Helical" evidence="8">
    <location>
        <begin position="590"/>
        <end position="613"/>
    </location>
</feature>
<feature type="transmembrane region" description="Helical" evidence="8">
    <location>
        <begin position="385"/>
        <end position="408"/>
    </location>
</feature>
<feature type="transmembrane region" description="Helical" evidence="8">
    <location>
        <begin position="95"/>
        <end position="115"/>
    </location>
</feature>
<feature type="transmembrane region" description="Helical" evidence="8">
    <location>
        <begin position="163"/>
        <end position="184"/>
    </location>
</feature>
<keyword evidence="13" id="KW-1185">Reference proteome</keyword>
<dbReference type="GO" id="GO:0006811">
    <property type="term" value="P:monoatomic ion transport"/>
    <property type="evidence" value="ECO:0007669"/>
    <property type="project" value="UniProtKB-KW"/>
</dbReference>
<dbReference type="SUPFAM" id="SSF100895">
    <property type="entry name" value="Kazal-type serine protease inhibitors"/>
    <property type="match status" value="1"/>
</dbReference>
<keyword evidence="4 8" id="KW-0812">Transmembrane</keyword>
<comment type="similarity">
    <text evidence="2 8">Belongs to the organo anion transporter (TC 2.A.60) family.</text>
</comment>
<dbReference type="InterPro" id="IPR020846">
    <property type="entry name" value="MFS_dom"/>
</dbReference>
<dbReference type="GO" id="GO:0043252">
    <property type="term" value="P:sodium-independent organic anion transport"/>
    <property type="evidence" value="ECO:0007669"/>
    <property type="project" value="TreeGrafter"/>
</dbReference>
<comment type="caution">
    <text evidence="12">The sequence shown here is derived from an EMBL/GenBank/DDBJ whole genome shotgun (WGS) entry which is preliminary data.</text>
</comment>
<keyword evidence="7" id="KW-1015">Disulfide bond</keyword>
<dbReference type="PROSITE" id="PS50850">
    <property type="entry name" value="MFS"/>
    <property type="match status" value="1"/>
</dbReference>
<feature type="transmembrane region" description="Helical" evidence="8">
    <location>
        <begin position="456"/>
        <end position="476"/>
    </location>
</feature>
<feature type="region of interest" description="Disordered" evidence="9">
    <location>
        <begin position="22"/>
        <end position="49"/>
    </location>
</feature>
<dbReference type="InterPro" id="IPR036259">
    <property type="entry name" value="MFS_trans_sf"/>
</dbReference>
<evidence type="ECO:0000256" key="6">
    <source>
        <dbReference type="ARBA" id="ARBA00023136"/>
    </source>
</evidence>
<reference evidence="12 13" key="1">
    <citation type="submission" date="2024-02" db="EMBL/GenBank/DDBJ databases">
        <title>Chromosome-scale genome assembly of the rough periwinkle Littorina saxatilis.</title>
        <authorList>
            <person name="De Jode A."/>
            <person name="Faria R."/>
            <person name="Formenti G."/>
            <person name="Sims Y."/>
            <person name="Smith T.P."/>
            <person name="Tracey A."/>
            <person name="Wood J.M.D."/>
            <person name="Zagrodzka Z.B."/>
            <person name="Johannesson K."/>
            <person name="Butlin R.K."/>
            <person name="Leder E.H."/>
        </authorList>
    </citation>
    <scope>NUCLEOTIDE SEQUENCE [LARGE SCALE GENOMIC DNA]</scope>
    <source>
        <strain evidence="12">Snail1</strain>
        <tissue evidence="12">Muscle</tissue>
    </source>
</reference>
<dbReference type="NCBIfam" id="TIGR00805">
    <property type="entry name" value="oat"/>
    <property type="match status" value="1"/>
</dbReference>
<keyword evidence="8" id="KW-0813">Transport</keyword>
<evidence type="ECO:0000256" key="5">
    <source>
        <dbReference type="ARBA" id="ARBA00022989"/>
    </source>
</evidence>
<evidence type="ECO:0000256" key="8">
    <source>
        <dbReference type="RuleBase" id="RU362056"/>
    </source>
</evidence>
<keyword evidence="8" id="KW-0406">Ion transport</keyword>
<evidence type="ECO:0000256" key="9">
    <source>
        <dbReference type="SAM" id="MobiDB-lite"/>
    </source>
</evidence>
<evidence type="ECO:0000256" key="2">
    <source>
        <dbReference type="ARBA" id="ARBA00009657"/>
    </source>
</evidence>
<feature type="transmembrane region" description="Helical" evidence="8">
    <location>
        <begin position="135"/>
        <end position="156"/>
    </location>
</feature>
<dbReference type="GO" id="GO:0015347">
    <property type="term" value="F:sodium-independent organic anion transmembrane transporter activity"/>
    <property type="evidence" value="ECO:0007669"/>
    <property type="project" value="TreeGrafter"/>
</dbReference>
<dbReference type="AlphaFoldDB" id="A0AAN9AQX1"/>
<dbReference type="SUPFAM" id="SSF103473">
    <property type="entry name" value="MFS general substrate transporter"/>
    <property type="match status" value="1"/>
</dbReference>
<feature type="domain" description="Major facilitator superfamily (MFS) profile" evidence="10">
    <location>
        <begin position="97"/>
        <end position="706"/>
    </location>
</feature>
<dbReference type="PANTHER" id="PTHR11388:SF142">
    <property type="entry name" value="SOLUTE CARRIER ORGANIC ANION TRANSPORTER FAMILY MEMBER 5A1"/>
    <property type="match status" value="1"/>
</dbReference>
<feature type="transmembrane region" description="Helical" evidence="8">
    <location>
        <begin position="420"/>
        <end position="444"/>
    </location>
</feature>
<sequence>MAAHANGDWQRGEELGALTAKEAETPGAVSEGERSLGQESFTSGCSGSSGRVLLQRGKREKDVYIDAHAELEEDHDCQIGKYSFPCLRPCLNVKVFVFCMCLLLVVSTAVSTGYLNSVITTIEKRFEIGSSVSGMIAASYELGSLISVIFVSYLGSNRHIPKWIGIGVLVQAFGSLLFALPHVIAPKYTLQSGMSANSSDENICRVPGSEGGGGNCGIDSDQSGNWGYVLLLISAQVLIGTGGTPVLTLGITYVDNHVAKEKSPAYLAFIHASGALGPVLGYALGALLLQYYVDSFTHQVIINPGHPQWIGAWWGGFIICGLLLFLLAFPFLGYPRVLVQAKRRLLEQKTKEQLMTEEPEHVNTHYGKSIKEIPRAILKLLKNPVYALLLPAISCEIAIVSGFVVFLPKYIETQFGTSTSVANLFTGGIGIPGAVIGILIGGYLLKRFQLKPKGALQFVLGLNFLAVMGFVIFFFMGCDNQRIAGATLPYFNSSGHKIFEANLTSQCNQNCDCSPNHLEPICGINGITYFSPCHAGCTVASDLTQPGESRFLNYSGCSCIMDQPSVQGSHEVIISPLATSGPCKSQCERLLPFLIMLVVMTFCVAGTQMPLLMVTLRCVGKEEKAFALGLQYVVMRLFAYVPAPIYFGNAIDSACLLWSRRCESHGSCLVYDIEQFRFRYIGVGASLKVVSVFFFVLLWFIVRRKQMDEEMEQSTPDTQLGTGGEVYCSLVSLDRVGYSPTMQRRPSTLRLHPPTPTDTPGGADVSQVLLQPPEGGDAGHTAL</sequence>
<evidence type="ECO:0000256" key="3">
    <source>
        <dbReference type="ARBA" id="ARBA00022475"/>
    </source>
</evidence>
<protein>
    <recommendedName>
        <fullName evidence="8">Solute carrier organic anion transporter family member</fullName>
    </recommendedName>
</protein>
<keyword evidence="6 8" id="KW-0472">Membrane</keyword>
<accession>A0AAN9AQX1</accession>
<proteinExistence type="inferred from homology"/>
<dbReference type="GO" id="GO:0016323">
    <property type="term" value="C:basolateral plasma membrane"/>
    <property type="evidence" value="ECO:0007669"/>
    <property type="project" value="TreeGrafter"/>
</dbReference>